<name>A0ABX6P1Z7_9BURK</name>
<accession>A0ABX6P1Z7</accession>
<dbReference type="Proteomes" id="UP000500826">
    <property type="component" value="Chromosome"/>
</dbReference>
<protein>
    <submittedName>
        <fullName evidence="1">Uncharacterized protein</fullName>
    </submittedName>
</protein>
<evidence type="ECO:0000313" key="2">
    <source>
        <dbReference type="Proteomes" id="UP000500826"/>
    </source>
</evidence>
<keyword evidence="2" id="KW-1185">Reference proteome</keyword>
<sequence length="46" mass="5202">MARLTAGWFSFGVALIAMIGLRDRVGGDWFNYPATSKKRPAWSSRR</sequence>
<gene>
    <name evidence="1" type="ORF">HK414_09850</name>
</gene>
<reference evidence="1 2" key="1">
    <citation type="submission" date="2020-05" db="EMBL/GenBank/DDBJ databases">
        <title>Ramlibacter rhizophilus sp. nov., isolated from rhizosphere soil of national flower Mugunghwa from South Korea.</title>
        <authorList>
            <person name="Zheng-Fei Y."/>
            <person name="Huan T."/>
        </authorList>
    </citation>
    <scope>NUCLEOTIDE SEQUENCE [LARGE SCALE GENOMIC DNA]</scope>
    <source>
        <strain evidence="1 2">H242</strain>
    </source>
</reference>
<evidence type="ECO:0000313" key="1">
    <source>
        <dbReference type="EMBL" id="QJW84087.1"/>
    </source>
</evidence>
<reference evidence="1 2" key="2">
    <citation type="submission" date="2020-05" db="EMBL/GenBank/DDBJ databases">
        <authorList>
            <person name="Khan S.A."/>
            <person name="Jeon C.O."/>
            <person name="Chun B.H."/>
        </authorList>
    </citation>
    <scope>NUCLEOTIDE SEQUENCE [LARGE SCALE GENOMIC DNA]</scope>
    <source>
        <strain evidence="1 2">H242</strain>
    </source>
</reference>
<proteinExistence type="predicted"/>
<organism evidence="1 2">
    <name type="scientific">Ramlibacter terrae</name>
    <dbReference type="NCBI Taxonomy" id="2732511"/>
    <lineage>
        <taxon>Bacteria</taxon>
        <taxon>Pseudomonadati</taxon>
        <taxon>Pseudomonadota</taxon>
        <taxon>Betaproteobacteria</taxon>
        <taxon>Burkholderiales</taxon>
        <taxon>Comamonadaceae</taxon>
        <taxon>Ramlibacter</taxon>
    </lineage>
</organism>
<dbReference type="EMBL" id="CP053418">
    <property type="protein sequence ID" value="QJW84087.1"/>
    <property type="molecule type" value="Genomic_DNA"/>
</dbReference>